<keyword evidence="2" id="KW-1185">Reference proteome</keyword>
<accession>A0A3P8AQY4</accession>
<dbReference type="AlphaFoldDB" id="A0A183G9Z0"/>
<dbReference type="OrthoDB" id="273771at2759"/>
<dbReference type="WBParaSite" id="HPBE_0001879001-mRNA-1">
    <property type="protein sequence ID" value="HPBE_0001879001-mRNA-1"/>
    <property type="gene ID" value="HPBE_0001879001"/>
</dbReference>
<reference evidence="3" key="2">
    <citation type="submission" date="2019-09" db="UniProtKB">
        <authorList>
            <consortium name="WormBaseParasite"/>
        </authorList>
    </citation>
    <scope>IDENTIFICATION</scope>
</reference>
<evidence type="ECO:0000313" key="1">
    <source>
        <dbReference type="EMBL" id="VDP12921.1"/>
    </source>
</evidence>
<organism evidence="2 3">
    <name type="scientific">Heligmosomoides polygyrus</name>
    <name type="common">Parasitic roundworm</name>
    <dbReference type="NCBI Taxonomy" id="6339"/>
    <lineage>
        <taxon>Eukaryota</taxon>
        <taxon>Metazoa</taxon>
        <taxon>Ecdysozoa</taxon>
        <taxon>Nematoda</taxon>
        <taxon>Chromadorea</taxon>
        <taxon>Rhabditida</taxon>
        <taxon>Rhabditina</taxon>
        <taxon>Rhabditomorpha</taxon>
        <taxon>Strongyloidea</taxon>
        <taxon>Heligmosomidae</taxon>
        <taxon>Heligmosomoides</taxon>
    </lineage>
</organism>
<dbReference type="SUPFAM" id="SSF50978">
    <property type="entry name" value="WD40 repeat-like"/>
    <property type="match status" value="1"/>
</dbReference>
<dbReference type="InterPro" id="IPR036322">
    <property type="entry name" value="WD40_repeat_dom_sf"/>
</dbReference>
<dbReference type="EMBL" id="UZAH01030920">
    <property type="protein sequence ID" value="VDP12921.1"/>
    <property type="molecule type" value="Genomic_DNA"/>
</dbReference>
<sequence length="192" mass="21473">MCCCSLEFSSADNSLFSVADISRTIQVFDIKTVLKEPREFHYPLAKMDCNAKISPLMSSIMVNSGYDGSVTVWDINKVKIWNLNMANSVMTIKPYFVVCTVNFGFTKNELAVGSAGSEDNRAYVYYKMANRPVLCYDVDSTQNIATGIDANSPSFENDSEVFVSAVAWRPVSELLLLFSKIYKVYLLNDSLL</sequence>
<dbReference type="PANTHER" id="PTHR44080">
    <property type="entry name" value="E3 UBIQUITIN-PROTEIN LIGASE COP1"/>
    <property type="match status" value="1"/>
</dbReference>
<dbReference type="InterPro" id="IPR015943">
    <property type="entry name" value="WD40/YVTN_repeat-like_dom_sf"/>
</dbReference>
<protein>
    <submittedName>
        <fullName evidence="3">WD_REPEATS_REGION domain-containing protein</fullName>
    </submittedName>
</protein>
<evidence type="ECO:0000313" key="3">
    <source>
        <dbReference type="WBParaSite" id="HPBE_0001879001-mRNA-1"/>
    </source>
</evidence>
<dbReference type="Proteomes" id="UP000050761">
    <property type="component" value="Unassembled WGS sequence"/>
</dbReference>
<dbReference type="GO" id="GO:0043161">
    <property type="term" value="P:proteasome-mediated ubiquitin-dependent protein catabolic process"/>
    <property type="evidence" value="ECO:0007669"/>
    <property type="project" value="TreeGrafter"/>
</dbReference>
<name>A0A183G9Z0_HELPZ</name>
<dbReference type="InterPro" id="IPR042755">
    <property type="entry name" value="COP1"/>
</dbReference>
<proteinExistence type="predicted"/>
<evidence type="ECO:0000313" key="2">
    <source>
        <dbReference type="Proteomes" id="UP000050761"/>
    </source>
</evidence>
<reference evidence="1 2" key="1">
    <citation type="submission" date="2018-11" db="EMBL/GenBank/DDBJ databases">
        <authorList>
            <consortium name="Pathogen Informatics"/>
        </authorList>
    </citation>
    <scope>NUCLEOTIDE SEQUENCE [LARGE SCALE GENOMIC DNA]</scope>
</reference>
<accession>A0A183G9Z0</accession>
<gene>
    <name evidence="1" type="ORF">HPBE_LOCUS18789</name>
</gene>
<dbReference type="Gene3D" id="2.130.10.10">
    <property type="entry name" value="YVTN repeat-like/Quinoprotein amine dehydrogenase"/>
    <property type="match status" value="2"/>
</dbReference>
<dbReference type="GO" id="GO:0061630">
    <property type="term" value="F:ubiquitin protein ligase activity"/>
    <property type="evidence" value="ECO:0007669"/>
    <property type="project" value="InterPro"/>
</dbReference>
<dbReference type="PANTHER" id="PTHR44080:SF1">
    <property type="entry name" value="E3 UBIQUITIN-PROTEIN LIGASE COP1"/>
    <property type="match status" value="1"/>
</dbReference>